<evidence type="ECO:0000256" key="1">
    <source>
        <dbReference type="SAM" id="Phobius"/>
    </source>
</evidence>
<dbReference type="EMBL" id="JBCEWA010000002">
    <property type="protein sequence ID" value="MEL5987248.1"/>
    <property type="molecule type" value="Genomic_DNA"/>
</dbReference>
<evidence type="ECO:0000313" key="3">
    <source>
        <dbReference type="Proteomes" id="UP001398420"/>
    </source>
</evidence>
<sequence>MRKNWIFFLGIGIWITSIAAFFEITSVPAFKSFIDKIFVQPNPVTSVLAFIMLGIIIWYILKGIELGKKQSMD</sequence>
<protein>
    <submittedName>
        <fullName evidence="2">Uncharacterized protein</fullName>
    </submittedName>
</protein>
<dbReference type="Proteomes" id="UP001398420">
    <property type="component" value="Unassembled WGS sequence"/>
</dbReference>
<comment type="caution">
    <text evidence="2">The sequence shown here is derived from an EMBL/GenBank/DDBJ whole genome shotgun (WGS) entry which is preliminary data.</text>
</comment>
<keyword evidence="3" id="KW-1185">Reference proteome</keyword>
<feature type="transmembrane region" description="Helical" evidence="1">
    <location>
        <begin position="5"/>
        <end position="24"/>
    </location>
</feature>
<name>A0ABU9LJR1_9BACL</name>
<dbReference type="RefSeq" id="WP_068452598.1">
    <property type="nucleotide sequence ID" value="NZ_JAMWHJ010000001.1"/>
</dbReference>
<reference evidence="2 3" key="1">
    <citation type="submission" date="2024-04" db="EMBL/GenBank/DDBJ databases">
        <authorList>
            <person name="Wu Y.S."/>
            <person name="Zhang L."/>
        </authorList>
    </citation>
    <scope>NUCLEOTIDE SEQUENCE [LARGE SCALE GENOMIC DNA]</scope>
    <source>
        <strain evidence="2 3">KG-01</strain>
    </source>
</reference>
<organism evidence="2 3">
    <name type="scientific">Kurthia gibsonii</name>
    <dbReference type="NCBI Taxonomy" id="33946"/>
    <lineage>
        <taxon>Bacteria</taxon>
        <taxon>Bacillati</taxon>
        <taxon>Bacillota</taxon>
        <taxon>Bacilli</taxon>
        <taxon>Bacillales</taxon>
        <taxon>Caryophanaceae</taxon>
        <taxon>Kurthia</taxon>
    </lineage>
</organism>
<evidence type="ECO:0000313" key="2">
    <source>
        <dbReference type="EMBL" id="MEL5987248.1"/>
    </source>
</evidence>
<feature type="transmembrane region" description="Helical" evidence="1">
    <location>
        <begin position="44"/>
        <end position="61"/>
    </location>
</feature>
<keyword evidence="1" id="KW-1133">Transmembrane helix</keyword>
<accession>A0ABU9LJR1</accession>
<keyword evidence="1" id="KW-0812">Transmembrane</keyword>
<proteinExistence type="predicted"/>
<keyword evidence="1" id="KW-0472">Membrane</keyword>
<gene>
    <name evidence="2" type="ORF">AAF454_02265</name>
</gene>